<dbReference type="EMBL" id="CABITT030000008">
    <property type="protein sequence ID" value="VVB15190.1"/>
    <property type="molecule type" value="Genomic_DNA"/>
</dbReference>
<keyword evidence="3" id="KW-1185">Reference proteome</keyword>
<evidence type="ECO:0000259" key="1">
    <source>
        <dbReference type="Pfam" id="PF16922"/>
    </source>
</evidence>
<accession>A0A565CN98</accession>
<proteinExistence type="predicted"/>
<evidence type="ECO:0000313" key="3">
    <source>
        <dbReference type="Proteomes" id="UP000489600"/>
    </source>
</evidence>
<dbReference type="OrthoDB" id="338231at2759"/>
<dbReference type="Proteomes" id="UP000489600">
    <property type="component" value="Unassembled WGS sequence"/>
</dbReference>
<protein>
    <recommendedName>
        <fullName evidence="1">DNA replication complex GINS protein SLD5 C-terminal domain-containing protein</fullName>
    </recommendedName>
</protein>
<dbReference type="InterPro" id="IPR031633">
    <property type="entry name" value="SLD5_C"/>
</dbReference>
<evidence type="ECO:0000313" key="2">
    <source>
        <dbReference type="EMBL" id="VVB15190.1"/>
    </source>
</evidence>
<feature type="domain" description="DNA replication complex GINS protein SLD5 C-terminal" evidence="1">
    <location>
        <begin position="91"/>
        <end position="127"/>
    </location>
</feature>
<dbReference type="AlphaFoldDB" id="A0A565CN98"/>
<dbReference type="Pfam" id="PF16922">
    <property type="entry name" value="SLD5_C"/>
    <property type="match status" value="1"/>
</dbReference>
<comment type="caution">
    <text evidence="2">The sequence shown here is derived from an EMBL/GenBank/DDBJ whole genome shotgun (WGS) entry which is preliminary data.</text>
</comment>
<organism evidence="2 3">
    <name type="scientific">Arabis nemorensis</name>
    <dbReference type="NCBI Taxonomy" id="586526"/>
    <lineage>
        <taxon>Eukaryota</taxon>
        <taxon>Viridiplantae</taxon>
        <taxon>Streptophyta</taxon>
        <taxon>Embryophyta</taxon>
        <taxon>Tracheophyta</taxon>
        <taxon>Spermatophyta</taxon>
        <taxon>Magnoliopsida</taxon>
        <taxon>eudicotyledons</taxon>
        <taxon>Gunneridae</taxon>
        <taxon>Pentapetalae</taxon>
        <taxon>rosids</taxon>
        <taxon>malvids</taxon>
        <taxon>Brassicales</taxon>
        <taxon>Brassicaceae</taxon>
        <taxon>Arabideae</taxon>
        <taxon>Arabis</taxon>
    </lineage>
</organism>
<dbReference type="SUPFAM" id="SSF160059">
    <property type="entry name" value="PriA/YqbF domain"/>
    <property type="match status" value="1"/>
</dbReference>
<sequence>MALTRRQRRRFFSTKRLLSIEPKSRLNSCFVKNGIEPLVVSLYQMVLDTTQFFYSDHILGLGFSSAAAAFGYFLLFAEATTLSPSIYIKSDKGVSPETVEIMERGDLYFVRYKILKGPIESGKIDLI</sequence>
<name>A0A565CN98_9BRAS</name>
<gene>
    <name evidence="2" type="ORF">ANE_LOCUS25634</name>
</gene>
<reference evidence="2" key="1">
    <citation type="submission" date="2019-07" db="EMBL/GenBank/DDBJ databases">
        <authorList>
            <person name="Dittberner H."/>
        </authorList>
    </citation>
    <scope>NUCLEOTIDE SEQUENCE [LARGE SCALE GENOMIC DNA]</scope>
</reference>